<evidence type="ECO:0000313" key="1">
    <source>
        <dbReference type="EMBL" id="KAK4028828.1"/>
    </source>
</evidence>
<gene>
    <name evidence="1" type="ORF">OUZ56_021846</name>
</gene>
<comment type="caution">
    <text evidence="1">The sequence shown here is derived from an EMBL/GenBank/DDBJ whole genome shotgun (WGS) entry which is preliminary data.</text>
</comment>
<accession>A0ABR0AUM5</accession>
<dbReference type="Proteomes" id="UP001234178">
    <property type="component" value="Unassembled WGS sequence"/>
</dbReference>
<dbReference type="EMBL" id="JAOYFB010000039">
    <property type="protein sequence ID" value="KAK4028828.1"/>
    <property type="molecule type" value="Genomic_DNA"/>
</dbReference>
<proteinExistence type="predicted"/>
<protein>
    <submittedName>
        <fullName evidence="1">Uncharacterized protein</fullName>
    </submittedName>
</protein>
<sequence length="95" mass="10558">MQEHRFRRVIGDRSLYILGLWFDVVWCVCQSPAVPGYDRPLSVGEGIWRSKEEFDGIAHLDDAGPRVGTEAAVALWYNTAGARVSTLTHSNVLVA</sequence>
<organism evidence="1 2">
    <name type="scientific">Daphnia magna</name>
    <dbReference type="NCBI Taxonomy" id="35525"/>
    <lineage>
        <taxon>Eukaryota</taxon>
        <taxon>Metazoa</taxon>
        <taxon>Ecdysozoa</taxon>
        <taxon>Arthropoda</taxon>
        <taxon>Crustacea</taxon>
        <taxon>Branchiopoda</taxon>
        <taxon>Diplostraca</taxon>
        <taxon>Cladocera</taxon>
        <taxon>Anomopoda</taxon>
        <taxon>Daphniidae</taxon>
        <taxon>Daphnia</taxon>
    </lineage>
</organism>
<name>A0ABR0AUM5_9CRUS</name>
<reference evidence="1 2" key="1">
    <citation type="journal article" date="2023" name="Nucleic Acids Res.">
        <title>The hologenome of Daphnia magna reveals possible DNA methylation and microbiome-mediated evolution of the host genome.</title>
        <authorList>
            <person name="Chaturvedi A."/>
            <person name="Li X."/>
            <person name="Dhandapani V."/>
            <person name="Marshall H."/>
            <person name="Kissane S."/>
            <person name="Cuenca-Cambronero M."/>
            <person name="Asole G."/>
            <person name="Calvet F."/>
            <person name="Ruiz-Romero M."/>
            <person name="Marangio P."/>
            <person name="Guigo R."/>
            <person name="Rago D."/>
            <person name="Mirbahai L."/>
            <person name="Eastwood N."/>
            <person name="Colbourne J.K."/>
            <person name="Zhou J."/>
            <person name="Mallon E."/>
            <person name="Orsini L."/>
        </authorList>
    </citation>
    <scope>NUCLEOTIDE SEQUENCE [LARGE SCALE GENOMIC DNA]</scope>
    <source>
        <strain evidence="1">LRV0_1</strain>
    </source>
</reference>
<evidence type="ECO:0000313" key="2">
    <source>
        <dbReference type="Proteomes" id="UP001234178"/>
    </source>
</evidence>
<keyword evidence="2" id="KW-1185">Reference proteome</keyword>